<sequence>MLYDVAADALDWFDGVEGKEHVQEPGEQWTKDAHAQRGEVVGVWMTSDDSVEEARDERAVRKMVERRGQEFRLFRDEKYYVDDRDQPFEKITDLPDVYTSYRKSVEPLRERPRPILPTPKSLPPFPPLSSRPPQSSPLKVPEPLTLEKLMTAVLAPLEADPGLTLSRPPKWPKTNVSSAHPFTGGESHAKERVWHLLASSAMSNYKDTRNGLLGRDFSTKLSAYLALGCLSARWVHWEMLAFEDGSDDTIMRISLSHWPGVPQHDLDFNPDEALRAPYRSRWKS</sequence>
<name>A0ACC3CS70_9PEZI</name>
<evidence type="ECO:0000313" key="1">
    <source>
        <dbReference type="EMBL" id="KAK3044054.1"/>
    </source>
</evidence>
<reference evidence="1" key="1">
    <citation type="submission" date="2024-09" db="EMBL/GenBank/DDBJ databases">
        <title>Black Yeasts Isolated from many extreme environments.</title>
        <authorList>
            <person name="Coleine C."/>
            <person name="Stajich J.E."/>
            <person name="Selbmann L."/>
        </authorList>
    </citation>
    <scope>NUCLEOTIDE SEQUENCE</scope>
    <source>
        <strain evidence="1">CCFEE 5737</strain>
    </source>
</reference>
<accession>A0ACC3CS70</accession>
<dbReference type="Proteomes" id="UP001186974">
    <property type="component" value="Unassembled WGS sequence"/>
</dbReference>
<gene>
    <name evidence="1" type="ORF">LTS18_002295</name>
</gene>
<protein>
    <submittedName>
        <fullName evidence="1">Uncharacterized protein</fullName>
    </submittedName>
</protein>
<feature type="non-terminal residue" evidence="1">
    <location>
        <position position="284"/>
    </location>
</feature>
<proteinExistence type="predicted"/>
<keyword evidence="2" id="KW-1185">Reference proteome</keyword>
<organism evidence="1 2">
    <name type="scientific">Coniosporium uncinatum</name>
    <dbReference type="NCBI Taxonomy" id="93489"/>
    <lineage>
        <taxon>Eukaryota</taxon>
        <taxon>Fungi</taxon>
        <taxon>Dikarya</taxon>
        <taxon>Ascomycota</taxon>
        <taxon>Pezizomycotina</taxon>
        <taxon>Dothideomycetes</taxon>
        <taxon>Dothideomycetes incertae sedis</taxon>
        <taxon>Coniosporium</taxon>
    </lineage>
</organism>
<comment type="caution">
    <text evidence="1">The sequence shown here is derived from an EMBL/GenBank/DDBJ whole genome shotgun (WGS) entry which is preliminary data.</text>
</comment>
<evidence type="ECO:0000313" key="2">
    <source>
        <dbReference type="Proteomes" id="UP001186974"/>
    </source>
</evidence>
<dbReference type="EMBL" id="JAWDJW010012487">
    <property type="protein sequence ID" value="KAK3044054.1"/>
    <property type="molecule type" value="Genomic_DNA"/>
</dbReference>